<dbReference type="InterPro" id="IPR050495">
    <property type="entry name" value="ATG22/LtaA_families"/>
</dbReference>
<dbReference type="InterPro" id="IPR036259">
    <property type="entry name" value="MFS_trans_sf"/>
</dbReference>
<dbReference type="GO" id="GO:0006914">
    <property type="term" value="P:autophagy"/>
    <property type="evidence" value="ECO:0007669"/>
    <property type="project" value="UniProtKB-KW"/>
</dbReference>
<dbReference type="PANTHER" id="PTHR23519:SF4">
    <property type="entry name" value="AUTOPHAGY-RELATED PROTEIN"/>
    <property type="match status" value="1"/>
</dbReference>
<name>A0AAD2HNG2_9AGAR</name>
<evidence type="ECO:0000313" key="10">
    <source>
        <dbReference type="EMBL" id="CAK5278401.1"/>
    </source>
</evidence>
<feature type="transmembrane region" description="Helical" evidence="8">
    <location>
        <begin position="173"/>
        <end position="194"/>
    </location>
</feature>
<sequence length="601" mass="66626">MEQHLSLYKHPSQLCSAVSTYLKRRAKDRTLPLDCPLVLLIPSFAPSNPLGSMARLNSREPSSSLSSGTTTTPHISRSEHETTPLLMPMPMRESDSPREPVVSRKELWSYYLYWNGDCGLGPALSMTLFQSLAFAAGHDPAKGPGSSCSGSTSGKCVLPWAGGGTKPVSSVVLIANGLSFTAMTVIFTTLSSAAGKSFATPSKYVPKTDADYGNLGRWLLLISTLVCWTAQFATLSLTSPSRWGSAMALYMASFVSYGATLVFANAVFPRLARNTRRSRGLQEQLARGEITREECEVETSLEKNRISNISIGHANIGYTVTQCLNLGILIALAGNRLVNNYTIVLTNTYWVVLGMWWFICQQPRPGPPLPPKQSYLTVGWQQVWVTCKEYQQLPNTFIYLFAVFLLSDGLNTTWAMVAICQNNQFSFSFLQNTYLGLAQSVTSVISTFGFWYIQRHWKIATKRMFLVTVVVTVMIPLWGMAGIWTHSFGFRRPWEFWMYNIVAGLLQAPYYAFSTTMMAELTPPGYDNMFFGLFGLSNRVSSLIGPNVVQAIINASGDDWMAFPFLFSLCLVALLIIWVAVDMRKGQRDAVAWAGGMRRSS</sequence>
<keyword evidence="8" id="KW-0029">Amino-acid transport</keyword>
<dbReference type="Pfam" id="PF11700">
    <property type="entry name" value="ATG22"/>
    <property type="match status" value="1"/>
</dbReference>
<evidence type="ECO:0000313" key="11">
    <source>
        <dbReference type="Proteomes" id="UP001295794"/>
    </source>
</evidence>
<evidence type="ECO:0000256" key="2">
    <source>
        <dbReference type="ARBA" id="ARBA00006978"/>
    </source>
</evidence>
<keyword evidence="6 8" id="KW-0072">Autophagy</keyword>
<keyword evidence="7 8" id="KW-0472">Membrane</keyword>
<evidence type="ECO:0000256" key="4">
    <source>
        <dbReference type="ARBA" id="ARBA00022692"/>
    </source>
</evidence>
<keyword evidence="11" id="KW-1185">Reference proteome</keyword>
<comment type="subcellular location">
    <subcellularLocation>
        <location evidence="1 8">Vacuole membrane</location>
        <topology evidence="1 8">Multi-pass membrane protein</topology>
    </subcellularLocation>
</comment>
<comment type="function">
    <text evidence="8">Vacuolar effluxer which mediate the efflux of amino acids resulting from autophagic degradation. The release of autophagic amino acids allows the maintenance of protein synthesis and viability during nitrogen starvation.</text>
</comment>
<evidence type="ECO:0000256" key="1">
    <source>
        <dbReference type="ARBA" id="ARBA00004128"/>
    </source>
</evidence>
<dbReference type="InterPro" id="IPR024671">
    <property type="entry name" value="Atg22-like"/>
</dbReference>
<evidence type="ECO:0000256" key="7">
    <source>
        <dbReference type="ARBA" id="ARBA00023136"/>
    </source>
</evidence>
<feature type="transmembrane region" description="Helical" evidence="8">
    <location>
        <begin position="215"/>
        <end position="235"/>
    </location>
</feature>
<feature type="transmembrane region" description="Helical" evidence="8">
    <location>
        <begin position="340"/>
        <end position="359"/>
    </location>
</feature>
<dbReference type="GO" id="GO:0005774">
    <property type="term" value="C:vacuolar membrane"/>
    <property type="evidence" value="ECO:0007669"/>
    <property type="project" value="UniProtKB-SubCell"/>
</dbReference>
<feature type="transmembrane region" description="Helical" evidence="8">
    <location>
        <begin position="315"/>
        <end position="334"/>
    </location>
</feature>
<comment type="caution">
    <text evidence="8">Lacks conserved residue(s) required for the propagation of feature annotation.</text>
</comment>
<feature type="compositionally biased region" description="Low complexity" evidence="9">
    <location>
        <begin position="62"/>
        <end position="72"/>
    </location>
</feature>
<dbReference type="AlphaFoldDB" id="A0AAD2HNG2"/>
<feature type="transmembrane region" description="Helical" evidence="8">
    <location>
        <begin position="434"/>
        <end position="453"/>
    </location>
</feature>
<evidence type="ECO:0000256" key="8">
    <source>
        <dbReference type="RuleBase" id="RU363073"/>
    </source>
</evidence>
<feature type="region of interest" description="Disordered" evidence="9">
    <location>
        <begin position="52"/>
        <end position="98"/>
    </location>
</feature>
<comment type="similarity">
    <text evidence="2 8">Belongs to the ATG22 family.</text>
</comment>
<dbReference type="EMBL" id="CAVNYO010000421">
    <property type="protein sequence ID" value="CAK5278401.1"/>
    <property type="molecule type" value="Genomic_DNA"/>
</dbReference>
<feature type="transmembrane region" description="Helical" evidence="8">
    <location>
        <begin position="465"/>
        <end position="484"/>
    </location>
</feature>
<gene>
    <name evidence="10" type="ORF">MYCIT1_LOCUS27732</name>
</gene>
<proteinExistence type="inferred from homology"/>
<keyword evidence="3 8" id="KW-0813">Transport</keyword>
<dbReference type="Proteomes" id="UP001295794">
    <property type="component" value="Unassembled WGS sequence"/>
</dbReference>
<keyword evidence="5 8" id="KW-1133">Transmembrane helix</keyword>
<protein>
    <recommendedName>
        <fullName evidence="8">Autophagy-related protein</fullName>
    </recommendedName>
</protein>
<dbReference type="PANTHER" id="PTHR23519">
    <property type="entry name" value="AUTOPHAGY-RELATED PROTEIN 22"/>
    <property type="match status" value="1"/>
</dbReference>
<evidence type="ECO:0000256" key="5">
    <source>
        <dbReference type="ARBA" id="ARBA00022989"/>
    </source>
</evidence>
<reference evidence="10" key="1">
    <citation type="submission" date="2023-11" db="EMBL/GenBank/DDBJ databases">
        <authorList>
            <person name="De Vega J J."/>
            <person name="De Vega J J."/>
        </authorList>
    </citation>
    <scope>NUCLEOTIDE SEQUENCE</scope>
</reference>
<organism evidence="10 11">
    <name type="scientific">Mycena citricolor</name>
    <dbReference type="NCBI Taxonomy" id="2018698"/>
    <lineage>
        <taxon>Eukaryota</taxon>
        <taxon>Fungi</taxon>
        <taxon>Dikarya</taxon>
        <taxon>Basidiomycota</taxon>
        <taxon>Agaricomycotina</taxon>
        <taxon>Agaricomycetes</taxon>
        <taxon>Agaricomycetidae</taxon>
        <taxon>Agaricales</taxon>
        <taxon>Marasmiineae</taxon>
        <taxon>Mycenaceae</taxon>
        <taxon>Mycena</taxon>
    </lineage>
</organism>
<dbReference type="GO" id="GO:0006865">
    <property type="term" value="P:amino acid transport"/>
    <property type="evidence" value="ECO:0007669"/>
    <property type="project" value="UniProtKB-KW"/>
</dbReference>
<comment type="caution">
    <text evidence="10">The sequence shown here is derived from an EMBL/GenBank/DDBJ whole genome shotgun (WGS) entry which is preliminary data.</text>
</comment>
<keyword evidence="4 8" id="KW-0812">Transmembrane</keyword>
<evidence type="ECO:0000256" key="3">
    <source>
        <dbReference type="ARBA" id="ARBA00022448"/>
    </source>
</evidence>
<dbReference type="SUPFAM" id="SSF103473">
    <property type="entry name" value="MFS general substrate transporter"/>
    <property type="match status" value="1"/>
</dbReference>
<evidence type="ECO:0000256" key="9">
    <source>
        <dbReference type="SAM" id="MobiDB-lite"/>
    </source>
</evidence>
<feature type="transmembrane region" description="Helical" evidence="8">
    <location>
        <begin position="247"/>
        <end position="268"/>
    </location>
</feature>
<evidence type="ECO:0000256" key="6">
    <source>
        <dbReference type="ARBA" id="ARBA00023006"/>
    </source>
</evidence>
<feature type="transmembrane region" description="Helical" evidence="8">
    <location>
        <begin position="397"/>
        <end position="419"/>
    </location>
</feature>
<feature type="transmembrane region" description="Helical" evidence="8">
    <location>
        <begin position="561"/>
        <end position="581"/>
    </location>
</feature>
<dbReference type="Gene3D" id="1.20.1250.20">
    <property type="entry name" value="MFS general substrate transporter like domains"/>
    <property type="match status" value="1"/>
</dbReference>
<keyword evidence="8" id="KW-0926">Vacuole</keyword>
<accession>A0AAD2HNG2</accession>